<evidence type="ECO:0000256" key="3">
    <source>
        <dbReference type="ARBA" id="ARBA00022448"/>
    </source>
</evidence>
<evidence type="ECO:0000256" key="9">
    <source>
        <dbReference type="RuleBase" id="RU910715"/>
    </source>
</evidence>
<organism evidence="10 11">
    <name type="scientific">Arabis alpina</name>
    <name type="common">Alpine rock-cress</name>
    <dbReference type="NCBI Taxonomy" id="50452"/>
    <lineage>
        <taxon>Eukaryota</taxon>
        <taxon>Viridiplantae</taxon>
        <taxon>Streptophyta</taxon>
        <taxon>Embryophyta</taxon>
        <taxon>Tracheophyta</taxon>
        <taxon>Spermatophyta</taxon>
        <taxon>Magnoliopsida</taxon>
        <taxon>eudicotyledons</taxon>
        <taxon>Gunneridae</taxon>
        <taxon>Pentapetalae</taxon>
        <taxon>rosids</taxon>
        <taxon>malvids</taxon>
        <taxon>Brassicales</taxon>
        <taxon>Brassicaceae</taxon>
        <taxon>Arabideae</taxon>
        <taxon>Arabis</taxon>
    </lineage>
</organism>
<keyword evidence="5 9" id="KW-0812">Transmembrane</keyword>
<keyword evidence="7 9" id="KW-1133">Transmembrane helix</keyword>
<dbReference type="InterPro" id="IPR047664">
    <property type="entry name" value="SWEET"/>
</dbReference>
<dbReference type="AlphaFoldDB" id="A0A087G265"/>
<feature type="transmembrane region" description="Helical" evidence="9">
    <location>
        <begin position="197"/>
        <end position="221"/>
    </location>
</feature>
<feature type="transmembrane region" description="Helical" evidence="9">
    <location>
        <begin position="98"/>
        <end position="121"/>
    </location>
</feature>
<dbReference type="Pfam" id="PF03083">
    <property type="entry name" value="MtN3_slv"/>
    <property type="match status" value="2"/>
</dbReference>
<evidence type="ECO:0000256" key="6">
    <source>
        <dbReference type="ARBA" id="ARBA00022737"/>
    </source>
</evidence>
<evidence type="ECO:0000256" key="7">
    <source>
        <dbReference type="ARBA" id="ARBA00022989"/>
    </source>
</evidence>
<dbReference type="OrthoDB" id="409725at2759"/>
<dbReference type="PANTHER" id="PTHR10791">
    <property type="entry name" value="RAG1-ACTIVATING PROTEIN 1"/>
    <property type="match status" value="1"/>
</dbReference>
<dbReference type="FunFam" id="1.20.1280.290:FF:000002">
    <property type="entry name" value="Bidirectional sugar transporter SWEET"/>
    <property type="match status" value="1"/>
</dbReference>
<dbReference type="Gene3D" id="1.20.1280.290">
    <property type="match status" value="2"/>
</dbReference>
<feature type="transmembrane region" description="Helical" evidence="9">
    <location>
        <begin position="73"/>
        <end position="91"/>
    </location>
</feature>
<feature type="transmembrane region" description="Helical" evidence="9">
    <location>
        <begin position="7"/>
        <end position="27"/>
    </location>
</feature>
<evidence type="ECO:0000313" key="10">
    <source>
        <dbReference type="EMBL" id="KFK23967.1"/>
    </source>
</evidence>
<comment type="subcellular location">
    <subcellularLocation>
        <location evidence="1">Endomembrane system</location>
        <topology evidence="1">Multi-pass membrane protein</topology>
    </subcellularLocation>
</comment>
<keyword evidence="6" id="KW-0677">Repeat</keyword>
<dbReference type="GO" id="GO:0012505">
    <property type="term" value="C:endomembrane system"/>
    <property type="evidence" value="ECO:0007669"/>
    <property type="project" value="UniProtKB-SubCell"/>
</dbReference>
<gene>
    <name evidence="10" type="ORF">AALP_AAs39002U000500</name>
</gene>
<dbReference type="GO" id="GO:0016020">
    <property type="term" value="C:membrane"/>
    <property type="evidence" value="ECO:0007669"/>
    <property type="project" value="InterPro"/>
</dbReference>
<dbReference type="InterPro" id="IPR004316">
    <property type="entry name" value="SWEET_rpt"/>
</dbReference>
<dbReference type="Gramene" id="KFK23967">
    <property type="protein sequence ID" value="KFK23967"/>
    <property type="gene ID" value="AALP_AAs39002U000500"/>
</dbReference>
<feature type="transmembrane region" description="Helical" evidence="9">
    <location>
        <begin position="260"/>
        <end position="284"/>
    </location>
</feature>
<feature type="transmembrane region" description="Helical" evidence="9">
    <location>
        <begin position="133"/>
        <end position="157"/>
    </location>
</feature>
<evidence type="ECO:0000256" key="1">
    <source>
        <dbReference type="ARBA" id="ARBA00004127"/>
    </source>
</evidence>
<dbReference type="EMBL" id="KL973547">
    <property type="protein sequence ID" value="KFK23967.1"/>
    <property type="molecule type" value="Genomic_DNA"/>
</dbReference>
<name>A0A087G265_ARAAL</name>
<protein>
    <recommendedName>
        <fullName evidence="9">Bidirectional sugar transporter SWEET</fullName>
    </recommendedName>
</protein>
<dbReference type="eggNOG" id="KOG1623">
    <property type="taxonomic scope" value="Eukaryota"/>
</dbReference>
<keyword evidence="11" id="KW-1185">Reference proteome</keyword>
<dbReference type="PANTHER" id="PTHR10791:SF236">
    <property type="entry name" value="BIDIRECTIONAL SUGAR TRANSPORTER SWEET8"/>
    <property type="match status" value="1"/>
</dbReference>
<evidence type="ECO:0000313" key="11">
    <source>
        <dbReference type="Proteomes" id="UP000029120"/>
    </source>
</evidence>
<feature type="transmembrane region" description="Helical" evidence="9">
    <location>
        <begin position="169"/>
        <end position="191"/>
    </location>
</feature>
<evidence type="ECO:0000256" key="8">
    <source>
        <dbReference type="ARBA" id="ARBA00023136"/>
    </source>
</evidence>
<dbReference type="OMA" id="LTIMRRV"/>
<evidence type="ECO:0000256" key="5">
    <source>
        <dbReference type="ARBA" id="ARBA00022692"/>
    </source>
</evidence>
<reference evidence="11" key="1">
    <citation type="journal article" date="2015" name="Nat. Plants">
        <title>Genome expansion of Arabis alpina linked with retrotransposition and reduced symmetric DNA methylation.</title>
        <authorList>
            <person name="Willing E.M."/>
            <person name="Rawat V."/>
            <person name="Mandakova T."/>
            <person name="Maumus F."/>
            <person name="James G.V."/>
            <person name="Nordstroem K.J."/>
            <person name="Becker C."/>
            <person name="Warthmann N."/>
            <person name="Chica C."/>
            <person name="Szarzynska B."/>
            <person name="Zytnicki M."/>
            <person name="Albani M.C."/>
            <person name="Kiefer C."/>
            <person name="Bergonzi S."/>
            <person name="Castaings L."/>
            <person name="Mateos J.L."/>
            <person name="Berns M.C."/>
            <person name="Bujdoso N."/>
            <person name="Piofczyk T."/>
            <person name="de Lorenzo L."/>
            <person name="Barrero-Sicilia C."/>
            <person name="Mateos I."/>
            <person name="Piednoel M."/>
            <person name="Hagmann J."/>
            <person name="Chen-Min-Tao R."/>
            <person name="Iglesias-Fernandez R."/>
            <person name="Schuster S.C."/>
            <person name="Alonso-Blanco C."/>
            <person name="Roudier F."/>
            <person name="Carbonero P."/>
            <person name="Paz-Ares J."/>
            <person name="Davis S.J."/>
            <person name="Pecinka A."/>
            <person name="Quesneville H."/>
            <person name="Colot V."/>
            <person name="Lysak M.A."/>
            <person name="Weigel D."/>
            <person name="Coupland G."/>
            <person name="Schneeberger K."/>
        </authorList>
    </citation>
    <scope>NUCLEOTIDE SEQUENCE [LARGE SCALE GENOMIC DNA]</scope>
    <source>
        <strain evidence="11">cv. Pajares</strain>
    </source>
</reference>
<dbReference type="Proteomes" id="UP000029120">
    <property type="component" value="Unassembled WGS sequence"/>
</dbReference>
<evidence type="ECO:0000256" key="4">
    <source>
        <dbReference type="ARBA" id="ARBA00022597"/>
    </source>
</evidence>
<comment type="function">
    <text evidence="9">Mediates both low-affinity uptake and efflux of sugar across the membrane.</text>
</comment>
<evidence type="ECO:0000256" key="2">
    <source>
        <dbReference type="ARBA" id="ARBA00007809"/>
    </source>
</evidence>
<dbReference type="FunFam" id="1.20.1280.290:FF:000001">
    <property type="entry name" value="Bidirectional sugar transporter SWEET"/>
    <property type="match status" value="1"/>
</dbReference>
<sequence length="292" mass="32912">MIDAKLVRNIVGVIGNFISFGFFLSPVNGVDFDMFRPMFMRIIKKKSVEEVQPYPPTFVRIIKKKAVEEFQPYPYVLTMMNCMLWIFYGLPIVQKDSLLVTSINGIGLSIEAIYVAIFLIYSGRKKKNSCKDSLLVTSINGIGLSIEAIYVAIFLIYSGRKKKNSRRNIRLYLVAEVISLVVVVLIALIALKNNPSARVAFVGVLCDVFNIAMYASPCLAIKKVVRTKSVEYMPFWISLLGFLNAVTWTAYSLIYKIDLFVLISNASGTALCAVQLGVYVFYWAQIKLQEEV</sequence>
<keyword evidence="3 9" id="KW-0813">Transport</keyword>
<proteinExistence type="inferred from homology"/>
<keyword evidence="8 9" id="KW-0472">Membrane</keyword>
<keyword evidence="4 9" id="KW-0762">Sugar transport</keyword>
<comment type="caution">
    <text evidence="9">Lacks conserved residue(s) required for the propagation of feature annotation.</text>
</comment>
<comment type="similarity">
    <text evidence="2 9">Belongs to the SWEET sugar transporter family.</text>
</comment>
<dbReference type="GO" id="GO:0051260">
    <property type="term" value="P:protein homooligomerization"/>
    <property type="evidence" value="ECO:0007669"/>
    <property type="project" value="UniProtKB-ARBA"/>
</dbReference>
<feature type="transmembrane region" description="Helical" evidence="9">
    <location>
        <begin position="233"/>
        <end position="254"/>
    </location>
</feature>
<dbReference type="GO" id="GO:0051119">
    <property type="term" value="F:sugar transmembrane transporter activity"/>
    <property type="evidence" value="ECO:0007669"/>
    <property type="project" value="InterPro"/>
</dbReference>
<accession>A0A087G265</accession>